<dbReference type="Gene3D" id="2.60.220.50">
    <property type="match status" value="1"/>
</dbReference>
<dbReference type="PANTHER" id="PTHR12011:SF348">
    <property type="entry name" value="ADHESION G PROTEIN-COUPLED RECEPTOR E5"/>
    <property type="match status" value="1"/>
</dbReference>
<organism evidence="8 9">
    <name type="scientific">Pontoporia blainvillei</name>
    <name type="common">Franciscana</name>
    <name type="synonym">Delphinus blainvillei</name>
    <dbReference type="NCBI Taxonomy" id="48723"/>
    <lineage>
        <taxon>Eukaryota</taxon>
        <taxon>Metazoa</taxon>
        <taxon>Chordata</taxon>
        <taxon>Craniata</taxon>
        <taxon>Vertebrata</taxon>
        <taxon>Euteleostomi</taxon>
        <taxon>Mammalia</taxon>
        <taxon>Eutheria</taxon>
        <taxon>Laurasiatheria</taxon>
        <taxon>Artiodactyla</taxon>
        <taxon>Whippomorpha</taxon>
        <taxon>Cetacea</taxon>
        <taxon>Odontoceti</taxon>
        <taxon>Pontoporiidae</taxon>
        <taxon>Pontoporia</taxon>
    </lineage>
</organism>
<dbReference type="PANTHER" id="PTHR12011">
    <property type="entry name" value="ADHESION G-PROTEIN COUPLED RECEPTOR"/>
    <property type="match status" value="1"/>
</dbReference>
<gene>
    <name evidence="8" type="ORF">BU61_9911</name>
</gene>
<keyword evidence="4 6" id="KW-0472">Membrane</keyword>
<evidence type="ECO:0000313" key="9">
    <source>
        <dbReference type="Proteomes" id="UP001165941"/>
    </source>
</evidence>
<reference evidence="8" key="1">
    <citation type="submission" date="2018-05" db="EMBL/GenBank/DDBJ databases">
        <authorList>
            <person name="Pedro S.L.S."/>
            <person name="Freitas R.C."/>
            <person name="Barreto A.S."/>
            <person name="Lima A.O.S."/>
        </authorList>
    </citation>
    <scope>NUCLEOTIDE SEQUENCE</scope>
    <source>
        <strain evidence="8">BP203</strain>
        <tissue evidence="8">Muscle</tissue>
    </source>
</reference>
<comment type="caution">
    <text evidence="8">The sequence shown here is derived from an EMBL/GenBank/DDBJ whole genome shotgun (WGS) entry which is preliminary data.</text>
</comment>
<evidence type="ECO:0000256" key="2">
    <source>
        <dbReference type="ARBA" id="ARBA00022692"/>
    </source>
</evidence>
<name>A0ABX0S9K1_PONBL</name>
<keyword evidence="2 6" id="KW-0812">Transmembrane</keyword>
<evidence type="ECO:0000256" key="3">
    <source>
        <dbReference type="ARBA" id="ARBA00022989"/>
    </source>
</evidence>
<dbReference type="InterPro" id="IPR057244">
    <property type="entry name" value="GAIN_B"/>
</dbReference>
<dbReference type="InterPro" id="IPR046338">
    <property type="entry name" value="GAIN_dom_sf"/>
</dbReference>
<evidence type="ECO:0000259" key="7">
    <source>
        <dbReference type="PROSITE" id="PS50221"/>
    </source>
</evidence>
<evidence type="ECO:0000256" key="4">
    <source>
        <dbReference type="ARBA" id="ARBA00023136"/>
    </source>
</evidence>
<feature type="transmembrane region" description="Helical" evidence="6">
    <location>
        <begin position="215"/>
        <end position="236"/>
    </location>
</feature>
<sequence>MSLDDLLETPGDLEALDLSSRHHTATYLFSGLEQILRTLAKAMSGGSFIYHSPGDTGPTVVGILSSPNMQKLLANASLDLDLEKQTELEEIYESPVRGAQLRLLSAVNLVFLSNTNTDKLNSKVTFAFSHPWEMPGTRQELICAFWKSDSNRRGYWATSGCQTLGSGNGSTTCQCNHLSSFAILMAHYDVEVSRPGAILKSPQVARLASDWKLALITKVGLALSLVCLLLCILTFLLVRPIQGSRTTVHLHLCICLFVGSTIFLAGIENEGGQVRPRPVESPTLA</sequence>
<dbReference type="Proteomes" id="UP001165941">
    <property type="component" value="Unassembled WGS sequence"/>
</dbReference>
<dbReference type="PROSITE" id="PS50221">
    <property type="entry name" value="GAIN_B"/>
    <property type="match status" value="1"/>
</dbReference>
<evidence type="ECO:0000256" key="5">
    <source>
        <dbReference type="ARBA" id="ARBA00023157"/>
    </source>
</evidence>
<accession>A0ABX0S9K1</accession>
<evidence type="ECO:0000313" key="8">
    <source>
        <dbReference type="EMBL" id="NIG61340.1"/>
    </source>
</evidence>
<dbReference type="InterPro" id="IPR000203">
    <property type="entry name" value="GPS"/>
</dbReference>
<proteinExistence type="predicted"/>
<evidence type="ECO:0000256" key="6">
    <source>
        <dbReference type="SAM" id="Phobius"/>
    </source>
</evidence>
<dbReference type="EMBL" id="PGGH01284850">
    <property type="protein sequence ID" value="NIG61340.1"/>
    <property type="molecule type" value="Genomic_DNA"/>
</dbReference>
<feature type="domain" description="GAIN-B" evidence="7">
    <location>
        <begin position="14"/>
        <end position="191"/>
    </location>
</feature>
<dbReference type="Pfam" id="PF00002">
    <property type="entry name" value="7tm_2"/>
    <property type="match status" value="1"/>
</dbReference>
<evidence type="ECO:0000256" key="1">
    <source>
        <dbReference type="ARBA" id="ARBA00004141"/>
    </source>
</evidence>
<protein>
    <submittedName>
        <fullName evidence="8">CD97 antigen</fullName>
    </submittedName>
</protein>
<dbReference type="SMART" id="SM00303">
    <property type="entry name" value="GPS"/>
    <property type="match status" value="1"/>
</dbReference>
<keyword evidence="3 6" id="KW-1133">Transmembrane helix</keyword>
<dbReference type="Gene3D" id="1.20.1070.10">
    <property type="entry name" value="Rhodopsin 7-helix transmembrane proteins"/>
    <property type="match status" value="1"/>
</dbReference>
<keyword evidence="9" id="KW-1185">Reference proteome</keyword>
<feature type="transmembrane region" description="Helical" evidence="6">
    <location>
        <begin position="248"/>
        <end position="267"/>
    </location>
</feature>
<dbReference type="InterPro" id="IPR000832">
    <property type="entry name" value="GPCR_2_secretin-like"/>
</dbReference>
<keyword evidence="5" id="KW-1015">Disulfide bond</keyword>
<dbReference type="Pfam" id="PF01825">
    <property type="entry name" value="GPS"/>
    <property type="match status" value="1"/>
</dbReference>
<comment type="subcellular location">
    <subcellularLocation>
        <location evidence="1">Membrane</location>
        <topology evidence="1">Multi-pass membrane protein</topology>
    </subcellularLocation>
</comment>